<comment type="caution">
    <text evidence="2">The sequence shown here is derived from an EMBL/GenBank/DDBJ whole genome shotgun (WGS) entry which is preliminary data.</text>
</comment>
<name>A0ABU6ULL5_9FABA</name>
<proteinExistence type="predicted"/>
<accession>A0ABU6ULL5</accession>
<gene>
    <name evidence="2" type="ORF">PIB30_065879</name>
</gene>
<sequence>MVVAVPCLWFEVRWLPMKVGRHDELGARSRRVVGRGSRCELRGVIASPKSETGRRSFMTDPDGGARWFNYVGRLGWLRRKVPEDPRWMLRDGAESSTAHLGGDRNQKDGIGAGCLDRRASAPQQVIDELRRPEQTEGSCASRAVP</sequence>
<organism evidence="2 3">
    <name type="scientific">Stylosanthes scabra</name>
    <dbReference type="NCBI Taxonomy" id="79078"/>
    <lineage>
        <taxon>Eukaryota</taxon>
        <taxon>Viridiplantae</taxon>
        <taxon>Streptophyta</taxon>
        <taxon>Embryophyta</taxon>
        <taxon>Tracheophyta</taxon>
        <taxon>Spermatophyta</taxon>
        <taxon>Magnoliopsida</taxon>
        <taxon>eudicotyledons</taxon>
        <taxon>Gunneridae</taxon>
        <taxon>Pentapetalae</taxon>
        <taxon>rosids</taxon>
        <taxon>fabids</taxon>
        <taxon>Fabales</taxon>
        <taxon>Fabaceae</taxon>
        <taxon>Papilionoideae</taxon>
        <taxon>50 kb inversion clade</taxon>
        <taxon>dalbergioids sensu lato</taxon>
        <taxon>Dalbergieae</taxon>
        <taxon>Pterocarpus clade</taxon>
        <taxon>Stylosanthes</taxon>
    </lineage>
</organism>
<protein>
    <submittedName>
        <fullName evidence="2">Uncharacterized protein</fullName>
    </submittedName>
</protein>
<dbReference type="Proteomes" id="UP001341840">
    <property type="component" value="Unassembled WGS sequence"/>
</dbReference>
<dbReference type="EMBL" id="JASCZI010121492">
    <property type="protein sequence ID" value="MED6161959.1"/>
    <property type="molecule type" value="Genomic_DNA"/>
</dbReference>
<evidence type="ECO:0000256" key="1">
    <source>
        <dbReference type="SAM" id="MobiDB-lite"/>
    </source>
</evidence>
<evidence type="ECO:0000313" key="2">
    <source>
        <dbReference type="EMBL" id="MED6161959.1"/>
    </source>
</evidence>
<reference evidence="2 3" key="1">
    <citation type="journal article" date="2023" name="Plants (Basel)">
        <title>Bridging the Gap: Combining Genomics and Transcriptomics Approaches to Understand Stylosanthes scabra, an Orphan Legume from the Brazilian Caatinga.</title>
        <authorList>
            <person name="Ferreira-Neto J.R.C."/>
            <person name="da Silva M.D."/>
            <person name="Binneck E."/>
            <person name="de Melo N.F."/>
            <person name="da Silva R.H."/>
            <person name="de Melo A.L.T.M."/>
            <person name="Pandolfi V."/>
            <person name="Bustamante F.O."/>
            <person name="Brasileiro-Vidal A.C."/>
            <person name="Benko-Iseppon A.M."/>
        </authorList>
    </citation>
    <scope>NUCLEOTIDE SEQUENCE [LARGE SCALE GENOMIC DNA]</scope>
    <source>
        <tissue evidence="2">Leaves</tissue>
    </source>
</reference>
<keyword evidence="3" id="KW-1185">Reference proteome</keyword>
<feature type="region of interest" description="Disordered" evidence="1">
    <location>
        <begin position="93"/>
        <end position="145"/>
    </location>
</feature>
<evidence type="ECO:0000313" key="3">
    <source>
        <dbReference type="Proteomes" id="UP001341840"/>
    </source>
</evidence>